<comment type="subcellular location">
    <subcellularLocation>
        <location evidence="1">Cell membrane</location>
        <topology evidence="1">Multi-pass membrane protein</topology>
    </subcellularLocation>
</comment>
<dbReference type="Pfam" id="PF01098">
    <property type="entry name" value="FTSW_RODA_SPOVE"/>
    <property type="match status" value="1"/>
</dbReference>
<dbReference type="PROSITE" id="PS00428">
    <property type="entry name" value="FTSW_RODA_SPOVE"/>
    <property type="match status" value="1"/>
</dbReference>
<keyword evidence="3" id="KW-1003">Cell membrane</keyword>
<feature type="transmembrane region" description="Helical" evidence="22">
    <location>
        <begin position="167"/>
        <end position="184"/>
    </location>
</feature>
<evidence type="ECO:0000256" key="22">
    <source>
        <dbReference type="SAM" id="Phobius"/>
    </source>
</evidence>
<evidence type="ECO:0000256" key="15">
    <source>
        <dbReference type="ARBA" id="ARBA00033270"/>
    </source>
</evidence>
<evidence type="ECO:0000256" key="11">
    <source>
        <dbReference type="ARBA" id="ARBA00023136"/>
    </source>
</evidence>
<evidence type="ECO:0000256" key="5">
    <source>
        <dbReference type="ARBA" id="ARBA00022676"/>
    </source>
</evidence>
<accession>A0ABQ5THV6</accession>
<dbReference type="EC" id="2.4.99.28" evidence="19"/>
<comment type="catalytic activity">
    <reaction evidence="20">
        <text>[GlcNAc-(1-&gt;4)-Mur2Ac(oyl-L-Ala-gamma-D-Glu-L-Lys-D-Ala-D-Ala)](n)-di-trans,octa-cis-undecaprenyl diphosphate + beta-D-GlcNAc-(1-&gt;4)-Mur2Ac(oyl-L-Ala-gamma-D-Glu-L-Lys-D-Ala-D-Ala)-di-trans,octa-cis-undecaprenyl diphosphate = [GlcNAc-(1-&gt;4)-Mur2Ac(oyl-L-Ala-gamma-D-Glu-L-Lys-D-Ala-D-Ala)](n+1)-di-trans,octa-cis-undecaprenyl diphosphate + di-trans,octa-cis-undecaprenyl diphosphate + H(+)</text>
        <dbReference type="Rhea" id="RHEA:23708"/>
        <dbReference type="Rhea" id="RHEA-COMP:9602"/>
        <dbReference type="Rhea" id="RHEA-COMP:9603"/>
        <dbReference type="ChEBI" id="CHEBI:15378"/>
        <dbReference type="ChEBI" id="CHEBI:58405"/>
        <dbReference type="ChEBI" id="CHEBI:60033"/>
        <dbReference type="ChEBI" id="CHEBI:78435"/>
        <dbReference type="EC" id="2.4.99.28"/>
    </reaction>
</comment>
<evidence type="ECO:0000256" key="3">
    <source>
        <dbReference type="ARBA" id="ARBA00022475"/>
    </source>
</evidence>
<evidence type="ECO:0000256" key="12">
    <source>
        <dbReference type="ARBA" id="ARBA00023306"/>
    </source>
</evidence>
<feature type="transmembrane region" description="Helical" evidence="22">
    <location>
        <begin position="189"/>
        <end position="205"/>
    </location>
</feature>
<proteinExistence type="inferred from homology"/>
<evidence type="ECO:0000256" key="9">
    <source>
        <dbReference type="ARBA" id="ARBA00022984"/>
    </source>
</evidence>
<feature type="transmembrane region" description="Helical" evidence="22">
    <location>
        <begin position="144"/>
        <end position="161"/>
    </location>
</feature>
<keyword evidence="9" id="KW-0573">Peptidoglycan synthesis</keyword>
<keyword evidence="13" id="KW-0961">Cell wall biogenesis/degradation</keyword>
<dbReference type="PANTHER" id="PTHR30474">
    <property type="entry name" value="CELL CYCLE PROTEIN"/>
    <property type="match status" value="1"/>
</dbReference>
<keyword evidence="10 22" id="KW-1133">Transmembrane helix</keyword>
<keyword evidence="11 22" id="KW-0472">Membrane</keyword>
<evidence type="ECO:0000256" key="1">
    <source>
        <dbReference type="ARBA" id="ARBA00004651"/>
    </source>
</evidence>
<evidence type="ECO:0000313" key="24">
    <source>
        <dbReference type="Proteomes" id="UP001275436"/>
    </source>
</evidence>
<dbReference type="InterPro" id="IPR013437">
    <property type="entry name" value="FtsW"/>
</dbReference>
<dbReference type="Proteomes" id="UP001275436">
    <property type="component" value="Unassembled WGS sequence"/>
</dbReference>
<dbReference type="InterPro" id="IPR001182">
    <property type="entry name" value="FtsW/RodA"/>
</dbReference>
<evidence type="ECO:0000256" key="19">
    <source>
        <dbReference type="ARBA" id="ARBA00044770"/>
    </source>
</evidence>
<comment type="similarity">
    <text evidence="16">Belongs to the SEDS family. FtsW subfamily.</text>
</comment>
<feature type="transmembrane region" description="Helical" evidence="22">
    <location>
        <begin position="51"/>
        <end position="71"/>
    </location>
</feature>
<keyword evidence="5" id="KW-0328">Glycosyltransferase</keyword>
<feature type="transmembrane region" description="Helical" evidence="22">
    <location>
        <begin position="336"/>
        <end position="359"/>
    </location>
</feature>
<evidence type="ECO:0000256" key="16">
    <source>
        <dbReference type="ARBA" id="ARBA00038053"/>
    </source>
</evidence>
<comment type="pathway">
    <text evidence="2">Cell wall biogenesis; peptidoglycan biosynthesis.</text>
</comment>
<evidence type="ECO:0000313" key="23">
    <source>
        <dbReference type="EMBL" id="GLO65732.1"/>
    </source>
</evidence>
<dbReference type="NCBIfam" id="TIGR02614">
    <property type="entry name" value="ftsW"/>
    <property type="match status" value="1"/>
</dbReference>
<gene>
    <name evidence="23" type="primary">spoVE_1</name>
    <name evidence="23" type="ORF">MACH08_15160</name>
</gene>
<protein>
    <recommendedName>
        <fullName evidence="17">Probable peptidoglycan glycosyltransferase FtsW</fullName>
        <ecNumber evidence="19">2.4.99.28</ecNumber>
    </recommendedName>
    <alternativeName>
        <fullName evidence="18">Cell division protein FtsW</fullName>
    </alternativeName>
    <alternativeName>
        <fullName evidence="15">Cell wall polymerase</fullName>
    </alternativeName>
    <alternativeName>
        <fullName evidence="14">Peptidoglycan polymerase</fullName>
    </alternativeName>
</protein>
<evidence type="ECO:0000256" key="6">
    <source>
        <dbReference type="ARBA" id="ARBA00022679"/>
    </source>
</evidence>
<evidence type="ECO:0000256" key="17">
    <source>
        <dbReference type="ARBA" id="ARBA00041185"/>
    </source>
</evidence>
<feature type="transmembrane region" description="Helical" evidence="22">
    <location>
        <begin position="108"/>
        <end position="132"/>
    </location>
</feature>
<comment type="caution">
    <text evidence="23">The sequence shown here is derived from an EMBL/GenBank/DDBJ whole genome shotgun (WGS) entry which is preliminary data.</text>
</comment>
<dbReference type="PANTHER" id="PTHR30474:SF2">
    <property type="entry name" value="PEPTIDOGLYCAN GLYCOSYLTRANSFERASE FTSW-RELATED"/>
    <property type="match status" value="1"/>
</dbReference>
<dbReference type="InterPro" id="IPR018365">
    <property type="entry name" value="Cell_cycle_FtsW-rel_CS"/>
</dbReference>
<keyword evidence="12" id="KW-0131">Cell cycle</keyword>
<evidence type="ECO:0000256" key="10">
    <source>
        <dbReference type="ARBA" id="ARBA00022989"/>
    </source>
</evidence>
<feature type="transmembrane region" description="Helical" evidence="22">
    <location>
        <begin position="12"/>
        <end position="31"/>
    </location>
</feature>
<dbReference type="EMBL" id="BSKO01000001">
    <property type="protein sequence ID" value="GLO65732.1"/>
    <property type="molecule type" value="Genomic_DNA"/>
</dbReference>
<reference evidence="23 24" key="1">
    <citation type="submission" date="2023-02" db="EMBL/GenBank/DDBJ databases">
        <title>Oceanobacillus kimchii IFOP_LL358 isolated form Alexandrium catenella lab strain.</title>
        <authorList>
            <person name="Gajardo G."/>
            <person name="Ueki S."/>
            <person name="Maruyama F."/>
        </authorList>
    </citation>
    <scope>NUCLEOTIDE SEQUENCE [LARGE SCALE GENOMIC DNA]</scope>
    <source>
        <strain evidence="23 24">IFOP_LL358</strain>
    </source>
</reference>
<keyword evidence="7 22" id="KW-0812">Transmembrane</keyword>
<evidence type="ECO:0000256" key="21">
    <source>
        <dbReference type="ARBA" id="ARBA00049966"/>
    </source>
</evidence>
<evidence type="ECO:0000256" key="14">
    <source>
        <dbReference type="ARBA" id="ARBA00032370"/>
    </source>
</evidence>
<sequence length="373" mass="41687">MIRDKLKRMDYSLIIIPMVLAIFGIIMVYSASFPFAYVHYDNSTFFVQRQILWFLIGLVFFVFATLIPIHVYGRLSPIFVLLSIILLILVLLPGVGVERNNSQRWIQLGFFLFQPTEAIKIFMIIYFAYIFARKQSYIEKFHKGLLPPLIILLVVFLLILSQPDLGTAALILLSCGIIVTCSGARWSHLLFLISTAVVGLIYFAYSSPYRLDRLTSFRNPFDNFAGDGYQLVNSLTAIGSGGLTGNGLGASIQKLGFLPESHTDFIMAITIEELGLLGLFIVIIAYMFILVRGIQISRKLTESFHQFLAIGITFQLMIQIMFNLGAVSGLLPITGITLPLISYGGSSLLFTMISIGILVNLSSYAEEQTEEKI</sequence>
<evidence type="ECO:0000256" key="20">
    <source>
        <dbReference type="ARBA" id="ARBA00049902"/>
    </source>
</evidence>
<feature type="transmembrane region" description="Helical" evidence="22">
    <location>
        <begin position="78"/>
        <end position="96"/>
    </location>
</feature>
<evidence type="ECO:0000256" key="8">
    <source>
        <dbReference type="ARBA" id="ARBA00022960"/>
    </source>
</evidence>
<keyword evidence="24" id="KW-1185">Reference proteome</keyword>
<comment type="function">
    <text evidence="21">Peptidoglycan polymerase that is essential for cell division.</text>
</comment>
<evidence type="ECO:0000256" key="4">
    <source>
        <dbReference type="ARBA" id="ARBA00022618"/>
    </source>
</evidence>
<evidence type="ECO:0000256" key="2">
    <source>
        <dbReference type="ARBA" id="ARBA00004752"/>
    </source>
</evidence>
<keyword evidence="4" id="KW-0132">Cell division</keyword>
<evidence type="ECO:0000256" key="13">
    <source>
        <dbReference type="ARBA" id="ARBA00023316"/>
    </source>
</evidence>
<dbReference type="RefSeq" id="WP_017796427.1">
    <property type="nucleotide sequence ID" value="NZ_BSKO01000001.1"/>
</dbReference>
<feature type="transmembrane region" description="Helical" evidence="22">
    <location>
        <begin position="265"/>
        <end position="291"/>
    </location>
</feature>
<evidence type="ECO:0000256" key="7">
    <source>
        <dbReference type="ARBA" id="ARBA00022692"/>
    </source>
</evidence>
<keyword evidence="8" id="KW-0133">Cell shape</keyword>
<evidence type="ECO:0000256" key="18">
    <source>
        <dbReference type="ARBA" id="ARBA00041418"/>
    </source>
</evidence>
<keyword evidence="6" id="KW-0808">Transferase</keyword>
<name>A0ABQ5THV6_9BACI</name>
<organism evidence="23 24">
    <name type="scientific">Oceanobacillus kimchii</name>
    <dbReference type="NCBI Taxonomy" id="746691"/>
    <lineage>
        <taxon>Bacteria</taxon>
        <taxon>Bacillati</taxon>
        <taxon>Bacillota</taxon>
        <taxon>Bacilli</taxon>
        <taxon>Bacillales</taxon>
        <taxon>Bacillaceae</taxon>
        <taxon>Oceanobacillus</taxon>
    </lineage>
</organism>
<feature type="transmembrane region" description="Helical" evidence="22">
    <location>
        <begin position="303"/>
        <end position="324"/>
    </location>
</feature>